<feature type="compositionally biased region" description="Low complexity" evidence="2">
    <location>
        <begin position="224"/>
        <end position="235"/>
    </location>
</feature>
<comment type="caution">
    <text evidence="5">The sequence shown here is derived from an EMBL/GenBank/DDBJ whole genome shotgun (WGS) entry which is preliminary data.</text>
</comment>
<dbReference type="PROSITE" id="PS51318">
    <property type="entry name" value="TAT"/>
    <property type="match status" value="1"/>
</dbReference>
<reference evidence="5 6" key="1">
    <citation type="journal article" date="2019" name="Microb. Pathog.">
        <title>Comparison of VITEK 2, MALDI-TOF MS, 16S rRNA gene sequencing, and whole-genome sequencing for identification of Roseomonas mucosa.</title>
        <authorList>
            <person name="Rudolph W.W."/>
            <person name="Gunzer F."/>
            <person name="Trauth M."/>
            <person name="Bunk B."/>
            <person name="Bigge R."/>
            <person name="Schrottner P."/>
        </authorList>
    </citation>
    <scope>NUCLEOTIDE SEQUENCE [LARGE SCALE GENOMIC DNA]</scope>
    <source>
        <strain evidence="5 6">DSM 103800</strain>
    </source>
</reference>
<sequence length="366" mass="37926">MPPIAARRPRRAGLLSSLALAALLAALPGGLASPGARAQPVDMTRGGPVEVTSTNGIEWRQAEQVVIATGNAKAVRDGVTLTADRLVARYRNRAGQAGADGAAPANAPDPAAQPGGDSPVSNGEIWRLEAEGNVHIQTETDQAQGDRGVYDMDQAVMVLTGRNLRLTTPDDTITARDSLEYWPQKRMAVARGAASVVTSDNRRIAADTLVGYFLEQAPAPAPAQPVRAGAQGGQPRRAPGEGSKLDRVEVFGNVEIRTEQEIVRGDRGVYSPVTGIARILGNVRITRGQNQLNGSEAIVDMRSGLARLVSAPGTRVQGLVVPQSGDQPGGSQGGAQGGTQPGRTGNPSGANPAPGQPQGQPQGRGR</sequence>
<organism evidence="5 6">
    <name type="scientific">Roseomonas gilardii</name>
    <dbReference type="NCBI Taxonomy" id="257708"/>
    <lineage>
        <taxon>Bacteria</taxon>
        <taxon>Pseudomonadati</taxon>
        <taxon>Pseudomonadota</taxon>
        <taxon>Alphaproteobacteria</taxon>
        <taxon>Acetobacterales</taxon>
        <taxon>Roseomonadaceae</taxon>
        <taxon>Roseomonas</taxon>
    </lineage>
</organism>
<feature type="chain" id="PRO_5047455069" evidence="3">
    <location>
        <begin position="39"/>
        <end position="366"/>
    </location>
</feature>
<dbReference type="Gene3D" id="2.60.450.10">
    <property type="entry name" value="Lipopolysaccharide (LPS) transport protein A like domain"/>
    <property type="match status" value="2"/>
</dbReference>
<feature type="domain" description="Organic solvent tolerance-like N-terminal" evidence="4">
    <location>
        <begin position="58"/>
        <end position="175"/>
    </location>
</feature>
<proteinExistence type="predicted"/>
<dbReference type="EMBL" id="JAVVDO010000010">
    <property type="protein sequence ID" value="MDT8331088.1"/>
    <property type="molecule type" value="Genomic_DNA"/>
</dbReference>
<feature type="region of interest" description="Disordered" evidence="2">
    <location>
        <begin position="318"/>
        <end position="366"/>
    </location>
</feature>
<dbReference type="InterPro" id="IPR052037">
    <property type="entry name" value="LPS_export_LptA"/>
</dbReference>
<evidence type="ECO:0000259" key="4">
    <source>
        <dbReference type="Pfam" id="PF03968"/>
    </source>
</evidence>
<dbReference type="InterPro" id="IPR005653">
    <property type="entry name" value="OstA-like_N"/>
</dbReference>
<evidence type="ECO:0000256" key="1">
    <source>
        <dbReference type="ARBA" id="ARBA00022729"/>
    </source>
</evidence>
<evidence type="ECO:0000313" key="6">
    <source>
        <dbReference type="Proteomes" id="UP001258945"/>
    </source>
</evidence>
<dbReference type="PANTHER" id="PTHR36504">
    <property type="entry name" value="LIPOPOLYSACCHARIDE EXPORT SYSTEM PROTEIN LPTA"/>
    <property type="match status" value="1"/>
</dbReference>
<feature type="region of interest" description="Disordered" evidence="2">
    <location>
        <begin position="221"/>
        <end position="245"/>
    </location>
</feature>
<feature type="compositionally biased region" description="Gly residues" evidence="2">
    <location>
        <begin position="327"/>
        <end position="340"/>
    </location>
</feature>
<dbReference type="Proteomes" id="UP001258945">
    <property type="component" value="Unassembled WGS sequence"/>
</dbReference>
<keyword evidence="6" id="KW-1185">Reference proteome</keyword>
<feature type="signal peptide" evidence="3">
    <location>
        <begin position="1"/>
        <end position="38"/>
    </location>
</feature>
<feature type="region of interest" description="Disordered" evidence="2">
    <location>
        <begin position="96"/>
        <end position="123"/>
    </location>
</feature>
<evidence type="ECO:0000256" key="3">
    <source>
        <dbReference type="SAM" id="SignalP"/>
    </source>
</evidence>
<feature type="compositionally biased region" description="Low complexity" evidence="2">
    <location>
        <begin position="96"/>
        <end position="116"/>
    </location>
</feature>
<dbReference type="InterPro" id="IPR006311">
    <property type="entry name" value="TAT_signal"/>
</dbReference>
<name>A0ABU3MDS3_9PROT</name>
<feature type="domain" description="Organic solvent tolerance-like N-terminal" evidence="4">
    <location>
        <begin position="196"/>
        <end position="304"/>
    </location>
</feature>
<gene>
    <name evidence="5" type="ORF">RQ831_08465</name>
</gene>
<dbReference type="RefSeq" id="WP_314281798.1">
    <property type="nucleotide sequence ID" value="NZ_JAVVDO010000010.1"/>
</dbReference>
<dbReference type="PANTHER" id="PTHR36504:SF1">
    <property type="entry name" value="LIPOPOLYSACCHARIDE EXPORT SYSTEM PROTEIN LPTA"/>
    <property type="match status" value="1"/>
</dbReference>
<feature type="compositionally biased region" description="Low complexity" evidence="2">
    <location>
        <begin position="341"/>
        <end position="366"/>
    </location>
</feature>
<evidence type="ECO:0000313" key="5">
    <source>
        <dbReference type="EMBL" id="MDT8331088.1"/>
    </source>
</evidence>
<evidence type="ECO:0000256" key="2">
    <source>
        <dbReference type="SAM" id="MobiDB-lite"/>
    </source>
</evidence>
<keyword evidence="1 3" id="KW-0732">Signal</keyword>
<accession>A0ABU3MDS3</accession>
<protein>
    <submittedName>
        <fullName evidence="5">LptA/OstA family protein</fullName>
    </submittedName>
</protein>
<dbReference type="Pfam" id="PF03968">
    <property type="entry name" value="LptD_N"/>
    <property type="match status" value="2"/>
</dbReference>